<dbReference type="InterPro" id="IPR002925">
    <property type="entry name" value="Dienelactn_hydro"/>
</dbReference>
<organism evidence="2 3">
    <name type="scientific">Orientia tsutsugamushi</name>
    <name type="common">Rickettsia tsutsugamushi</name>
    <dbReference type="NCBI Taxonomy" id="784"/>
    <lineage>
        <taxon>Bacteria</taxon>
        <taxon>Pseudomonadati</taxon>
        <taxon>Pseudomonadota</taxon>
        <taxon>Alphaproteobacteria</taxon>
        <taxon>Rickettsiales</taxon>
        <taxon>Rickettsiaceae</taxon>
        <taxon>Rickettsieae</taxon>
        <taxon>Orientia</taxon>
    </lineage>
</organism>
<dbReference type="Pfam" id="PF01738">
    <property type="entry name" value="DLH"/>
    <property type="match status" value="1"/>
</dbReference>
<dbReference type="SUPFAM" id="SSF53474">
    <property type="entry name" value="alpha/beta-Hydrolases"/>
    <property type="match status" value="1"/>
</dbReference>
<reference evidence="3" key="1">
    <citation type="submission" date="2018-03" db="EMBL/GenBank/DDBJ databases">
        <authorList>
            <person name="Batty M. E."/>
            <person name="Batty M E."/>
        </authorList>
    </citation>
    <scope>NUCLEOTIDE SEQUENCE [LARGE SCALE GENOMIC DNA]</scope>
</reference>
<dbReference type="RefSeq" id="WP_012461198.1">
    <property type="nucleotide sequence ID" value="NZ_LS398550.1"/>
</dbReference>
<dbReference type="PANTHER" id="PTHR22946:SF0">
    <property type="entry name" value="DIENELACTONE HYDROLASE DOMAIN-CONTAINING PROTEIN"/>
    <property type="match status" value="1"/>
</dbReference>
<evidence type="ECO:0000313" key="2">
    <source>
        <dbReference type="EMBL" id="SPR09821.1"/>
    </source>
</evidence>
<dbReference type="Proteomes" id="UP000244992">
    <property type="component" value="Chromosome I"/>
</dbReference>
<dbReference type="EMBL" id="LS398550">
    <property type="protein sequence ID" value="SPR09821.1"/>
    <property type="molecule type" value="Genomic_DNA"/>
</dbReference>
<name>A0A2U3R9F1_ORITS</name>
<keyword evidence="2" id="KW-0378">Hydrolase</keyword>
<proteinExistence type="predicted"/>
<evidence type="ECO:0000313" key="3">
    <source>
        <dbReference type="Proteomes" id="UP000244992"/>
    </source>
</evidence>
<dbReference type="PANTHER" id="PTHR22946">
    <property type="entry name" value="DIENELACTONE HYDROLASE DOMAIN-CONTAINING PROTEIN-RELATED"/>
    <property type="match status" value="1"/>
</dbReference>
<dbReference type="AlphaFoldDB" id="A0A2U3R9F1"/>
<dbReference type="InterPro" id="IPR029058">
    <property type="entry name" value="AB_hydrolase_fold"/>
</dbReference>
<protein>
    <submittedName>
        <fullName evidence="2">Dienelactone hydrolase</fullName>
    </submittedName>
</protein>
<dbReference type="InterPro" id="IPR050261">
    <property type="entry name" value="FrsA_esterase"/>
</dbReference>
<dbReference type="GO" id="GO:0016787">
    <property type="term" value="F:hydrolase activity"/>
    <property type="evidence" value="ECO:0007669"/>
    <property type="project" value="UniProtKB-KW"/>
</dbReference>
<evidence type="ECO:0000259" key="1">
    <source>
        <dbReference type="Pfam" id="PF01738"/>
    </source>
</evidence>
<dbReference type="Gene3D" id="3.40.50.1820">
    <property type="entry name" value="alpha/beta hydrolase"/>
    <property type="match status" value="1"/>
</dbReference>
<sequence length="237" mass="26175">MSAYEYSDGNTLFEGYLAIDQNQKTKQPCVIIAYAWDGPNDHFNALADNFAQKGFVGFAIDVYGKGNLGKIDGDNMHLMNPLMQNRSLLRKRLLAAFNEIQKHPLVIPDKIAIIGYCFGGLCAIDLARANPSGLKGDISVHGGLTPPDVLGSGSKIDTSILVLHGLEDPVVPQETVLSFVYEMTKSEADFQIHCYGHAKHAFTFVSADIPDFGVRYNEKAHHRSEISIKNFLEEIFL</sequence>
<gene>
    <name evidence="2" type="ORF">KATO_01560</name>
</gene>
<accession>A0A2U3R9F1</accession>
<feature type="domain" description="Dienelactone hydrolase" evidence="1">
    <location>
        <begin position="13"/>
        <end position="235"/>
    </location>
</feature>